<dbReference type="InterPro" id="IPR051788">
    <property type="entry name" value="MFS_Transporter"/>
</dbReference>
<feature type="transmembrane region" description="Helical" evidence="5">
    <location>
        <begin position="109"/>
        <end position="132"/>
    </location>
</feature>
<proteinExistence type="predicted"/>
<reference evidence="6" key="1">
    <citation type="submission" date="2022-05" db="EMBL/GenBank/DDBJ databases">
        <title>An RpoN-dependent PEP-CTERM gene is involved in floc formation of an Aquincola tertiaricarbonis strain.</title>
        <authorList>
            <person name="Qiu D."/>
            <person name="Xia M."/>
        </authorList>
    </citation>
    <scope>NUCLEOTIDE SEQUENCE</scope>
    <source>
        <strain evidence="6">RN12</strain>
    </source>
</reference>
<dbReference type="Proteomes" id="UP001056201">
    <property type="component" value="Chromosome 2"/>
</dbReference>
<dbReference type="InterPro" id="IPR036259">
    <property type="entry name" value="MFS_trans_sf"/>
</dbReference>
<feature type="transmembrane region" description="Helical" evidence="5">
    <location>
        <begin position="176"/>
        <end position="196"/>
    </location>
</feature>
<keyword evidence="7" id="KW-1185">Reference proteome</keyword>
<dbReference type="Gene3D" id="1.20.1250.20">
    <property type="entry name" value="MFS general substrate transporter like domains"/>
    <property type="match status" value="1"/>
</dbReference>
<evidence type="ECO:0000256" key="5">
    <source>
        <dbReference type="SAM" id="Phobius"/>
    </source>
</evidence>
<feature type="transmembrane region" description="Helical" evidence="5">
    <location>
        <begin position="83"/>
        <end position="103"/>
    </location>
</feature>
<dbReference type="CDD" id="cd17393">
    <property type="entry name" value="MFS_MosC_like"/>
    <property type="match status" value="1"/>
</dbReference>
<evidence type="ECO:0000256" key="4">
    <source>
        <dbReference type="ARBA" id="ARBA00023136"/>
    </source>
</evidence>
<comment type="subcellular location">
    <subcellularLocation>
        <location evidence="1">Membrane</location>
        <topology evidence="1">Multi-pass membrane protein</topology>
    </subcellularLocation>
</comment>
<feature type="transmembrane region" description="Helical" evidence="5">
    <location>
        <begin position="153"/>
        <end position="170"/>
    </location>
</feature>
<keyword evidence="3 5" id="KW-1133">Transmembrane helix</keyword>
<name>A0ABY4SCU0_AQUTE</name>
<evidence type="ECO:0000256" key="3">
    <source>
        <dbReference type="ARBA" id="ARBA00022989"/>
    </source>
</evidence>
<protein>
    <submittedName>
        <fullName evidence="6">MFS transporter</fullName>
    </submittedName>
</protein>
<dbReference type="Pfam" id="PF07690">
    <property type="entry name" value="MFS_1"/>
    <property type="match status" value="1"/>
</dbReference>
<feature type="transmembrane region" description="Helical" evidence="5">
    <location>
        <begin position="258"/>
        <end position="275"/>
    </location>
</feature>
<feature type="transmembrane region" description="Helical" evidence="5">
    <location>
        <begin position="311"/>
        <end position="330"/>
    </location>
</feature>
<feature type="transmembrane region" description="Helical" evidence="5">
    <location>
        <begin position="51"/>
        <end position="71"/>
    </location>
</feature>
<evidence type="ECO:0000256" key="1">
    <source>
        <dbReference type="ARBA" id="ARBA00004141"/>
    </source>
</evidence>
<feature type="transmembrane region" description="Helical" evidence="5">
    <location>
        <begin position="217"/>
        <end position="238"/>
    </location>
</feature>
<evidence type="ECO:0000313" key="6">
    <source>
        <dbReference type="EMBL" id="URI09125.1"/>
    </source>
</evidence>
<dbReference type="EMBL" id="CP097636">
    <property type="protein sequence ID" value="URI09125.1"/>
    <property type="molecule type" value="Genomic_DNA"/>
</dbReference>
<gene>
    <name evidence="6" type="ORF">MW290_26530</name>
</gene>
<feature type="transmembrane region" description="Helical" evidence="5">
    <location>
        <begin position="287"/>
        <end position="305"/>
    </location>
</feature>
<feature type="transmembrane region" description="Helical" evidence="5">
    <location>
        <begin position="369"/>
        <end position="390"/>
    </location>
</feature>
<feature type="transmembrane region" description="Helical" evidence="5">
    <location>
        <begin position="19"/>
        <end position="39"/>
    </location>
</feature>
<dbReference type="RefSeq" id="WP_250197346.1">
    <property type="nucleotide sequence ID" value="NZ_CP097636.1"/>
</dbReference>
<keyword evidence="2 5" id="KW-0812">Transmembrane</keyword>
<dbReference type="PANTHER" id="PTHR23514:SF13">
    <property type="entry name" value="INNER MEMBRANE PROTEIN YBJJ"/>
    <property type="match status" value="1"/>
</dbReference>
<evidence type="ECO:0000256" key="2">
    <source>
        <dbReference type="ARBA" id="ARBA00022692"/>
    </source>
</evidence>
<keyword evidence="4 5" id="KW-0472">Membrane</keyword>
<dbReference type="PANTHER" id="PTHR23514">
    <property type="entry name" value="BYPASS OF STOP CODON PROTEIN 6"/>
    <property type="match status" value="1"/>
</dbReference>
<accession>A0ABY4SCU0</accession>
<feature type="transmembrane region" description="Helical" evidence="5">
    <location>
        <begin position="342"/>
        <end position="363"/>
    </location>
</feature>
<sequence>MPPSPAADLTDRQLRRARFATRAQFFAFGFITGSWGTHVPSAKAHYALSEGQLSIALLAAAVGAVLCLLRAGTIVEWLGPRRVTQLAGLTLCVSLASVLLPSSGSGAPLAMLPLVLLLGVFGASTALFDVAINAEGSLLETRGGLKVMSGFHGMWSLGAMTGAGVGGLLLHAQVPALWQLAGACAAALLVMLTVSARMLPEHPAVEHDPADGPRRRWTGLLVLLGLLGAAGLMAEGAIYDWSVLWIVQDLQQDQAVGAAGYAAFAGAMALTRFAGDWLRTHIPAPRLLAGSGLLAAAAMSTALLAHSAWVAVPALALVGAGLANVVPILLMAASRAPGVAPAAGIAAVSSLGYLGFVAGPPLIGGVAHATSLTGGLTVLVAAALLMAWGARRLPT</sequence>
<evidence type="ECO:0000313" key="7">
    <source>
        <dbReference type="Proteomes" id="UP001056201"/>
    </source>
</evidence>
<dbReference type="InterPro" id="IPR011701">
    <property type="entry name" value="MFS"/>
</dbReference>
<dbReference type="SUPFAM" id="SSF103473">
    <property type="entry name" value="MFS general substrate transporter"/>
    <property type="match status" value="1"/>
</dbReference>
<organism evidence="6 7">
    <name type="scientific">Aquincola tertiaricarbonis</name>
    <dbReference type="NCBI Taxonomy" id="391953"/>
    <lineage>
        <taxon>Bacteria</taxon>
        <taxon>Pseudomonadati</taxon>
        <taxon>Pseudomonadota</taxon>
        <taxon>Betaproteobacteria</taxon>
        <taxon>Burkholderiales</taxon>
        <taxon>Sphaerotilaceae</taxon>
        <taxon>Aquincola</taxon>
    </lineage>
</organism>